<sequence>MVESCTALATACTAAKSPGDAMAKPASITSTFIFSNTLAMRTFSSLVIDAPGDCSPSRSVVSKIISLSDIFVSCICLFCYLHFLRCAGLSASRDDRLPYGNNRNKDKRLCLN</sequence>
<proteinExistence type="predicted"/>
<protein>
    <submittedName>
        <fullName evidence="1">Uncharacterized protein</fullName>
    </submittedName>
</protein>
<accession>A0A1W1DMT4</accession>
<organism evidence="1">
    <name type="scientific">hydrothermal vent metagenome</name>
    <dbReference type="NCBI Taxonomy" id="652676"/>
    <lineage>
        <taxon>unclassified sequences</taxon>
        <taxon>metagenomes</taxon>
        <taxon>ecological metagenomes</taxon>
    </lineage>
</organism>
<dbReference type="AlphaFoldDB" id="A0A1W1DMT4"/>
<dbReference type="EMBL" id="FPHV01000220">
    <property type="protein sequence ID" value="SFV82731.1"/>
    <property type="molecule type" value="Genomic_DNA"/>
</dbReference>
<gene>
    <name evidence="1" type="ORF">MNB_SUP05-6-191</name>
</gene>
<dbReference type="AntiFam" id="ANF00161">
    <property type="entry name" value="Shadow ORF (opposite leuA)"/>
</dbReference>
<name>A0A1W1DMT4_9ZZZZ</name>
<evidence type="ECO:0000313" key="1">
    <source>
        <dbReference type="EMBL" id="SFV82731.1"/>
    </source>
</evidence>
<reference evidence="1" key="1">
    <citation type="submission" date="2016-10" db="EMBL/GenBank/DDBJ databases">
        <authorList>
            <person name="de Groot N.N."/>
        </authorList>
    </citation>
    <scope>NUCLEOTIDE SEQUENCE</scope>
</reference>